<evidence type="ECO:0000259" key="2">
    <source>
        <dbReference type="Pfam" id="PF01548"/>
    </source>
</evidence>
<dbReference type="GO" id="GO:0004803">
    <property type="term" value="F:transposase activity"/>
    <property type="evidence" value="ECO:0007669"/>
    <property type="project" value="InterPro"/>
</dbReference>
<dbReference type="RefSeq" id="WP_000499525.1">
    <property type="nucleotide sequence ID" value="NZ_CP014847.1"/>
</dbReference>
<evidence type="ECO:0000313" key="5">
    <source>
        <dbReference type="EMBL" id="ARP56510.1"/>
    </source>
</evidence>
<keyword evidence="1" id="KW-0175">Coiled coil</keyword>
<gene>
    <name evidence="4" type="ORF">CAB88_02295</name>
    <name evidence="5" type="ORF">CAB88_05180</name>
    <name evidence="6" type="ORF">CAB88_09025</name>
    <name evidence="7" type="ORF">CAB88_32480</name>
</gene>
<geneLocation type="plasmid" evidence="7 8">
    <name>poh3</name>
</geneLocation>
<feature type="domain" description="Transposase IS116/IS110/IS902 C-terminal" evidence="3">
    <location>
        <begin position="270"/>
        <end position="354"/>
    </location>
</feature>
<dbReference type="InterPro" id="IPR003346">
    <property type="entry name" value="Transposase_20"/>
</dbReference>
<evidence type="ECO:0000313" key="8">
    <source>
        <dbReference type="Proteomes" id="UP000194143"/>
    </source>
</evidence>
<dbReference type="PANTHER" id="PTHR33055:SF13">
    <property type="entry name" value="TRANSPOSASE"/>
    <property type="match status" value="1"/>
</dbReference>
<dbReference type="NCBIfam" id="NF033542">
    <property type="entry name" value="transpos_IS110"/>
    <property type="match status" value="1"/>
</dbReference>
<evidence type="ECO:0000259" key="3">
    <source>
        <dbReference type="Pfam" id="PF02371"/>
    </source>
</evidence>
<evidence type="ECO:0000313" key="4">
    <source>
        <dbReference type="EMBL" id="ARP56002.1"/>
    </source>
</evidence>
<dbReference type="SMR" id="A0A1W6WHI2"/>
<organism evidence="4 8">
    <name type="scientific">Bacillus thuringiensis</name>
    <dbReference type="NCBI Taxonomy" id="1428"/>
    <lineage>
        <taxon>Bacteria</taxon>
        <taxon>Bacillati</taxon>
        <taxon>Bacillota</taxon>
        <taxon>Bacilli</taxon>
        <taxon>Bacillales</taxon>
        <taxon>Bacillaceae</taxon>
        <taxon>Bacillus</taxon>
        <taxon>Bacillus cereus group</taxon>
    </lineage>
</organism>
<dbReference type="PANTHER" id="PTHR33055">
    <property type="entry name" value="TRANSPOSASE FOR INSERTION SEQUENCE ELEMENT IS1111A"/>
    <property type="match status" value="1"/>
</dbReference>
<dbReference type="Pfam" id="PF02371">
    <property type="entry name" value="Transposase_20"/>
    <property type="match status" value="1"/>
</dbReference>
<dbReference type="GO" id="GO:0003677">
    <property type="term" value="F:DNA binding"/>
    <property type="evidence" value="ECO:0007669"/>
    <property type="project" value="InterPro"/>
</dbReference>
<dbReference type="Proteomes" id="UP000194143">
    <property type="component" value="Plasmid poh3"/>
</dbReference>
<keyword evidence="7" id="KW-0614">Plasmid</keyword>
<dbReference type="Pfam" id="PF01548">
    <property type="entry name" value="DEDD_Tnp_IS110"/>
    <property type="match status" value="1"/>
</dbReference>
<evidence type="ECO:0000256" key="1">
    <source>
        <dbReference type="SAM" id="Coils"/>
    </source>
</evidence>
<dbReference type="AlphaFoldDB" id="A0A1W6WHI2"/>
<dbReference type="Proteomes" id="UP000194143">
    <property type="component" value="Chromosome"/>
</dbReference>
<reference evidence="4 8" key="1">
    <citation type="submission" date="2017-04" db="EMBL/GenBank/DDBJ databases">
        <title>Complete Genome Sequence of Bacillus thuringiensis type Strain ATCC 10792.</title>
        <authorList>
            <person name="Oh D.-H."/>
            <person name="Park B.-J."/>
            <person name="Shuai W."/>
            <person name="Chelliah R."/>
        </authorList>
    </citation>
    <scope>NUCLEOTIDE SEQUENCE [LARGE SCALE GENOMIC DNA]</scope>
    <source>
        <strain evidence="4 8">ATCC 10792</strain>
        <plasmid evidence="7 8">poh3</plasmid>
    </source>
</reference>
<dbReference type="EMBL" id="CP021061">
    <property type="protein sequence ID" value="ARP56002.1"/>
    <property type="molecule type" value="Genomic_DNA"/>
</dbReference>
<dbReference type="InterPro" id="IPR002525">
    <property type="entry name" value="Transp_IS110-like_N"/>
</dbReference>
<name>A0A1W6WHI2_BACTU</name>
<evidence type="ECO:0000313" key="6">
    <source>
        <dbReference type="EMBL" id="ARP57227.1"/>
    </source>
</evidence>
<protein>
    <submittedName>
        <fullName evidence="4">IS110 family transposase</fullName>
    </submittedName>
</protein>
<accession>A0A1W6WHI2</accession>
<feature type="coiled-coil region" evidence="1">
    <location>
        <begin position="238"/>
        <end position="265"/>
    </location>
</feature>
<sequence>MFYLGIDIAKHKHYASIIDQTGKPITKPFPFRNHKEGGQALLNWMYRYIESPTEIMIGMEATGHYWLAVYSFLLDHGFSVVVLNPIQTNAWRKGTEIRKRKTDAIDATMIADIIRFGRFVETPLVDEKMFALKQMSRFRNALVSNMSDLKRKALVVLDQTFPEYQSIFSDVFGKTSSQILLEYSSPSDYEQISIDDLTQIIEQTSRNRLGKKTANKLMELASNSFGVTFCKNAFSFQLKMLMEQIRFIEDQIKECEEEMSQLLIDLDTPIMTIPGVGPILGATILSEIGDIHRFDKPSKLVAYAGIDASVSQSGQFESSGTSISKRGSSHLRRALFQAAITAHKHDPVLKAFYEKKRKQGKHYYVCIGAVARKLCYIIYAILKSNKPYEVPPHSPVET</sequence>
<dbReference type="InterPro" id="IPR047650">
    <property type="entry name" value="Transpos_IS110"/>
</dbReference>
<dbReference type="GO" id="GO:0006313">
    <property type="term" value="P:DNA transposition"/>
    <property type="evidence" value="ECO:0007669"/>
    <property type="project" value="InterPro"/>
</dbReference>
<keyword evidence="8" id="KW-1185">Reference proteome</keyword>
<dbReference type="EMBL" id="CP021061">
    <property type="protein sequence ID" value="ARP57227.1"/>
    <property type="molecule type" value="Genomic_DNA"/>
</dbReference>
<feature type="domain" description="Transposase IS110-like N-terminal" evidence="2">
    <location>
        <begin position="4"/>
        <end position="162"/>
    </location>
</feature>
<dbReference type="EMBL" id="CP021061">
    <property type="protein sequence ID" value="ARP56510.1"/>
    <property type="molecule type" value="Genomic_DNA"/>
</dbReference>
<evidence type="ECO:0000313" key="7">
    <source>
        <dbReference type="EMBL" id="ARP61723.1"/>
    </source>
</evidence>
<dbReference type="EMBL" id="CP021064">
    <property type="protein sequence ID" value="ARP61723.1"/>
    <property type="molecule type" value="Genomic_DNA"/>
</dbReference>
<proteinExistence type="predicted"/>